<dbReference type="Pfam" id="PF00994">
    <property type="entry name" value="MoCF_biosynth"/>
    <property type="match status" value="1"/>
</dbReference>
<dbReference type="Pfam" id="PF18146">
    <property type="entry name" value="CinA_KH"/>
    <property type="match status" value="1"/>
</dbReference>
<dbReference type="InterPro" id="IPR008136">
    <property type="entry name" value="CinA_C"/>
</dbReference>
<dbReference type="InterPro" id="IPR036653">
    <property type="entry name" value="CinA-like_C"/>
</dbReference>
<dbReference type="InterPro" id="IPR008135">
    <property type="entry name" value="Competence-induced_CinA"/>
</dbReference>
<dbReference type="InterPro" id="IPR041424">
    <property type="entry name" value="CinA_KH"/>
</dbReference>
<evidence type="ECO:0000313" key="3">
    <source>
        <dbReference type="EMBL" id="RWR14183.1"/>
    </source>
</evidence>
<protein>
    <recommendedName>
        <fullName evidence="1">Putative competence-damage inducible protein</fullName>
    </recommendedName>
</protein>
<sequence>MKAEIIGVGTELLLGQIANTNAQYLSGELAEIGVNVYFHTVVGDNPSRLADAIKQAEKRADLLIFTGGLGPTKDDLTKEIIAGHLQREMETDNDAWEKIQDYFKRTGRYMTANNEKQARVIIGAKVLPNEHGMAPGMFIKEGPCFYMLLPGPPHEMKPMFRTYGRQAIIDQLETVDCIESRVLRFFNIGEAEIAERLSDIIDAQTNPTVAPLAGDGEVTIRLTARSDSKDKAVAMLNDIEKQIQEKAGEHFYGYNDTSLMAELLKVLENRELTIAAAESLTGGLFQSEMTSVVGVSTMLLGGIVCYSNEAKVKLCDVKPETLEKYGAVSEQCAIELAENVRMSLNADIGISFTGAAGPDSLEGHPAGTVWIGMSFKDRESKAILAKMAGTRNGNRRRSVKMGCYYLLKELKELDKK</sequence>
<dbReference type="Gene3D" id="3.40.980.10">
    <property type="entry name" value="MoaB/Mog-like domain"/>
    <property type="match status" value="1"/>
</dbReference>
<name>A0A443J1F7_9BACI</name>
<dbReference type="AlphaFoldDB" id="A0A443J1F7"/>
<accession>A0A443J1F7</accession>
<evidence type="ECO:0000313" key="4">
    <source>
        <dbReference type="Proteomes" id="UP000273811"/>
    </source>
</evidence>
<dbReference type="NCBIfam" id="TIGR00199">
    <property type="entry name" value="PncC_domain"/>
    <property type="match status" value="1"/>
</dbReference>
<comment type="similarity">
    <text evidence="1">Belongs to the CinA family.</text>
</comment>
<comment type="caution">
    <text evidence="3">The sequence shown here is derived from an EMBL/GenBank/DDBJ whole genome shotgun (WGS) entry which is preliminary data.</text>
</comment>
<dbReference type="OrthoDB" id="9801454at2"/>
<dbReference type="PIRSF" id="PIRSF006728">
    <property type="entry name" value="CinA"/>
    <property type="match status" value="1"/>
</dbReference>
<dbReference type="SUPFAM" id="SSF142433">
    <property type="entry name" value="CinA-like"/>
    <property type="match status" value="1"/>
</dbReference>
<dbReference type="InterPro" id="IPR001453">
    <property type="entry name" value="MoaB/Mog_dom"/>
</dbReference>
<dbReference type="PANTHER" id="PTHR13939:SF0">
    <property type="entry name" value="NMN AMIDOHYDROLASE-LIKE PROTEIN YFAY"/>
    <property type="match status" value="1"/>
</dbReference>
<reference evidence="3" key="1">
    <citation type="submission" date="2018-12" db="EMBL/GenBank/DDBJ databases">
        <authorList>
            <person name="Sun L."/>
            <person name="Chen Z."/>
        </authorList>
    </citation>
    <scope>NUCLEOTIDE SEQUENCE [LARGE SCALE GENOMIC DNA]</scope>
    <source>
        <strain evidence="3">DSM 16012</strain>
    </source>
</reference>
<proteinExistence type="inferred from homology"/>
<dbReference type="PANTHER" id="PTHR13939">
    <property type="entry name" value="NICOTINAMIDE-NUCLEOTIDE AMIDOHYDROLASE PNCC"/>
    <property type="match status" value="1"/>
</dbReference>
<evidence type="ECO:0000259" key="2">
    <source>
        <dbReference type="SMART" id="SM00852"/>
    </source>
</evidence>
<dbReference type="Pfam" id="PF02464">
    <property type="entry name" value="CinA"/>
    <property type="match status" value="1"/>
</dbReference>
<gene>
    <name evidence="1" type="primary">cinA</name>
    <name evidence="3" type="ORF">D4N35_003175</name>
</gene>
<dbReference type="SMART" id="SM00852">
    <property type="entry name" value="MoCF_biosynth"/>
    <property type="match status" value="1"/>
</dbReference>
<dbReference type="InterPro" id="IPR036425">
    <property type="entry name" value="MoaB/Mog-like_dom_sf"/>
</dbReference>
<dbReference type="Proteomes" id="UP000273811">
    <property type="component" value="Unassembled WGS sequence"/>
</dbReference>
<dbReference type="InterPro" id="IPR050101">
    <property type="entry name" value="CinA"/>
</dbReference>
<dbReference type="Gene3D" id="3.90.950.20">
    <property type="entry name" value="CinA-like"/>
    <property type="match status" value="1"/>
</dbReference>
<dbReference type="HAMAP" id="MF_00226_B">
    <property type="entry name" value="CinA_B"/>
    <property type="match status" value="1"/>
</dbReference>
<dbReference type="NCBIfam" id="TIGR00200">
    <property type="entry name" value="cinA_nterm"/>
    <property type="match status" value="1"/>
</dbReference>
<dbReference type="RefSeq" id="WP_120069842.1">
    <property type="nucleotide sequence ID" value="NZ_CP126113.1"/>
</dbReference>
<dbReference type="CDD" id="cd00885">
    <property type="entry name" value="cinA"/>
    <property type="match status" value="1"/>
</dbReference>
<dbReference type="Gene3D" id="3.30.70.2860">
    <property type="match status" value="1"/>
</dbReference>
<evidence type="ECO:0000256" key="1">
    <source>
        <dbReference type="HAMAP-Rule" id="MF_00226"/>
    </source>
</evidence>
<dbReference type="SUPFAM" id="SSF53218">
    <property type="entry name" value="Molybdenum cofactor biosynthesis proteins"/>
    <property type="match status" value="1"/>
</dbReference>
<dbReference type="NCBIfam" id="NF001813">
    <property type="entry name" value="PRK00549.1"/>
    <property type="match status" value="1"/>
</dbReference>
<keyword evidence="4" id="KW-1185">Reference proteome</keyword>
<dbReference type="NCBIfam" id="TIGR00177">
    <property type="entry name" value="molyb_syn"/>
    <property type="match status" value="1"/>
</dbReference>
<feature type="domain" description="MoaB/Mog" evidence="2">
    <location>
        <begin position="4"/>
        <end position="170"/>
    </location>
</feature>
<organism evidence="3 4">
    <name type="scientific">Siminovitchia fortis</name>
    <dbReference type="NCBI Taxonomy" id="254758"/>
    <lineage>
        <taxon>Bacteria</taxon>
        <taxon>Bacillati</taxon>
        <taxon>Bacillota</taxon>
        <taxon>Bacilli</taxon>
        <taxon>Bacillales</taxon>
        <taxon>Bacillaceae</taxon>
        <taxon>Siminovitchia</taxon>
    </lineage>
</organism>
<dbReference type="EMBL" id="QYTU02000003">
    <property type="protein sequence ID" value="RWR14183.1"/>
    <property type="molecule type" value="Genomic_DNA"/>
</dbReference>